<dbReference type="RefSeq" id="WP_011766644.1">
    <property type="nucleotide sequence ID" value="NC_008702.1"/>
</dbReference>
<dbReference type="STRING" id="62928.azo2918"/>
<gene>
    <name evidence="2" type="primary">pilE</name>
    <name evidence="2" type="ordered locus">azo2918</name>
</gene>
<dbReference type="Pfam" id="PF16732">
    <property type="entry name" value="ComP_DUS"/>
    <property type="match status" value="1"/>
</dbReference>
<dbReference type="KEGG" id="azo:azo2918"/>
<dbReference type="AlphaFoldDB" id="A1K9M9"/>
<evidence type="ECO:0000313" key="2">
    <source>
        <dbReference type="EMBL" id="CAL95534.1"/>
    </source>
</evidence>
<keyword evidence="1" id="KW-1133">Transmembrane helix</keyword>
<dbReference type="Proteomes" id="UP000002588">
    <property type="component" value="Chromosome"/>
</dbReference>
<dbReference type="eggNOG" id="COG4968">
    <property type="taxonomic scope" value="Bacteria"/>
</dbReference>
<dbReference type="NCBIfam" id="TIGR02532">
    <property type="entry name" value="IV_pilin_GFxxxE"/>
    <property type="match status" value="1"/>
</dbReference>
<keyword evidence="1" id="KW-0472">Membrane</keyword>
<protein>
    <submittedName>
        <fullName evidence="2">Prepilin like protein</fullName>
    </submittedName>
</protein>
<feature type="transmembrane region" description="Helical" evidence="1">
    <location>
        <begin position="7"/>
        <end position="28"/>
    </location>
</feature>
<dbReference type="InterPro" id="IPR045584">
    <property type="entry name" value="Pilin-like"/>
</dbReference>
<name>A1K9M9_AZOSB</name>
<dbReference type="EMBL" id="AM406670">
    <property type="protein sequence ID" value="CAL95534.1"/>
    <property type="molecule type" value="Genomic_DNA"/>
</dbReference>
<dbReference type="GO" id="GO:0043683">
    <property type="term" value="P:type IV pilus assembly"/>
    <property type="evidence" value="ECO:0007669"/>
    <property type="project" value="InterPro"/>
</dbReference>
<keyword evidence="3" id="KW-1185">Reference proteome</keyword>
<dbReference type="SUPFAM" id="SSF54523">
    <property type="entry name" value="Pili subunits"/>
    <property type="match status" value="1"/>
</dbReference>
<accession>A1K9M9</accession>
<dbReference type="Pfam" id="PF07963">
    <property type="entry name" value="N_methyl"/>
    <property type="match status" value="1"/>
</dbReference>
<dbReference type="PANTHER" id="PTHR30093">
    <property type="entry name" value="GENERAL SECRETION PATHWAY PROTEIN G"/>
    <property type="match status" value="1"/>
</dbReference>
<evidence type="ECO:0000313" key="3">
    <source>
        <dbReference type="Proteomes" id="UP000002588"/>
    </source>
</evidence>
<keyword evidence="1" id="KW-0812">Transmembrane</keyword>
<dbReference type="PANTHER" id="PTHR30093:SF47">
    <property type="entry name" value="TYPE IV PILUS NON-CORE MINOR PILIN PILE"/>
    <property type="match status" value="1"/>
</dbReference>
<dbReference type="HOGENOM" id="CLU_091705_6_1_4"/>
<organism evidence="2 3">
    <name type="scientific">Azoarcus sp. (strain BH72)</name>
    <dbReference type="NCBI Taxonomy" id="418699"/>
    <lineage>
        <taxon>Bacteria</taxon>
        <taxon>Pseudomonadati</taxon>
        <taxon>Pseudomonadota</taxon>
        <taxon>Betaproteobacteria</taxon>
        <taxon>Rhodocyclales</taxon>
        <taxon>Zoogloeaceae</taxon>
        <taxon>Azoarcus</taxon>
    </lineage>
</organism>
<proteinExistence type="predicted"/>
<sequence length="134" mass="14391">MKSTQRAFSLVELMIVVAVIGILAAIAYPNYQDYLIKARRATATGCLMELAQFLERHYTTHMSYTDAVLPETACRTELGGFYTFGYSQDLTATTYALEAVPQGAQTADSRCGTLGINQSGARSASGSAGVTACW</sequence>
<dbReference type="InterPro" id="IPR031982">
    <property type="entry name" value="PilE-like"/>
</dbReference>
<reference evidence="2 3" key="1">
    <citation type="journal article" date="2006" name="Nat. Biotechnol.">
        <title>Complete genome of the mutualistic, N2-fixing grass endophyte Azoarcus sp. strain BH72.</title>
        <authorList>
            <person name="Krause A."/>
            <person name="Ramakumar A."/>
            <person name="Bartels D."/>
            <person name="Battistoni F."/>
            <person name="Bekel T."/>
            <person name="Boch J."/>
            <person name="Boehm M."/>
            <person name="Friedrich F."/>
            <person name="Hurek T."/>
            <person name="Krause L."/>
            <person name="Linke B."/>
            <person name="McHardy A.C."/>
            <person name="Sarkar A."/>
            <person name="Schneiker S."/>
            <person name="Syed A.A."/>
            <person name="Thauer R."/>
            <person name="Vorhoelter F.-J."/>
            <person name="Weidner S."/>
            <person name="Puehler A."/>
            <person name="Reinhold-Hurek B."/>
            <person name="Kaiser O."/>
            <person name="Goesmann A."/>
        </authorList>
    </citation>
    <scope>NUCLEOTIDE SEQUENCE [LARGE SCALE GENOMIC DNA]</scope>
    <source>
        <strain evidence="2 3">BH72</strain>
    </source>
</reference>
<dbReference type="InterPro" id="IPR012902">
    <property type="entry name" value="N_methyl_site"/>
</dbReference>
<dbReference type="Gene3D" id="3.30.700.10">
    <property type="entry name" value="Glycoprotein, Type 4 Pilin"/>
    <property type="match status" value="1"/>
</dbReference>
<evidence type="ECO:0000256" key="1">
    <source>
        <dbReference type="SAM" id="Phobius"/>
    </source>
</evidence>